<keyword evidence="3" id="KW-0804">Transcription</keyword>
<dbReference type="InterPro" id="IPR036271">
    <property type="entry name" value="Tet_transcr_reg_TetR-rel_C_sf"/>
</dbReference>
<dbReference type="InterPro" id="IPR001647">
    <property type="entry name" value="HTH_TetR"/>
</dbReference>
<dbReference type="PROSITE" id="PS50977">
    <property type="entry name" value="HTH_TETR_2"/>
    <property type="match status" value="1"/>
</dbReference>
<accession>A0ABN2AI50</accession>
<gene>
    <name evidence="6" type="ORF">GCM10009788_23820</name>
</gene>
<keyword evidence="2 4" id="KW-0238">DNA-binding</keyword>
<dbReference type="Gene3D" id="1.10.357.10">
    <property type="entry name" value="Tetracycline Repressor, domain 2"/>
    <property type="match status" value="1"/>
</dbReference>
<dbReference type="Pfam" id="PF00440">
    <property type="entry name" value="TetR_N"/>
    <property type="match status" value="1"/>
</dbReference>
<dbReference type="RefSeq" id="WP_181410963.1">
    <property type="nucleotide sequence ID" value="NZ_CP041146.1"/>
</dbReference>
<keyword evidence="7" id="KW-1185">Reference proteome</keyword>
<evidence type="ECO:0000256" key="1">
    <source>
        <dbReference type="ARBA" id="ARBA00023015"/>
    </source>
</evidence>
<comment type="caution">
    <text evidence="6">The sequence shown here is derived from an EMBL/GenBank/DDBJ whole genome shotgun (WGS) entry which is preliminary data.</text>
</comment>
<protein>
    <submittedName>
        <fullName evidence="6">TetR/AcrR family transcriptional regulator</fullName>
    </submittedName>
</protein>
<dbReference type="SUPFAM" id="SSF46689">
    <property type="entry name" value="Homeodomain-like"/>
    <property type="match status" value="1"/>
</dbReference>
<feature type="domain" description="HTH tetR-type" evidence="5">
    <location>
        <begin position="1"/>
        <end position="55"/>
    </location>
</feature>
<evidence type="ECO:0000256" key="4">
    <source>
        <dbReference type="PROSITE-ProRule" id="PRU00335"/>
    </source>
</evidence>
<dbReference type="InterPro" id="IPR009057">
    <property type="entry name" value="Homeodomain-like_sf"/>
</dbReference>
<dbReference type="PANTHER" id="PTHR47506">
    <property type="entry name" value="TRANSCRIPTIONAL REGULATORY PROTEIN"/>
    <property type="match status" value="1"/>
</dbReference>
<sequence>MLDAAIRLFRSKGIRAVGVNAVAAEAGVTKATLYSHFASKDALVAASLNERDIEWQRRLTRHLDHHVGDGEQVLAVFDAYHEALIEDDYRPCPFVSFTAEFADASHEGHQVVAHHKQSLRRTLSDLCQAAGASEPEALAGDITRLLEGAYVMGAVLRDASEITLAKATATRLLREAVPA</sequence>
<evidence type="ECO:0000259" key="5">
    <source>
        <dbReference type="PROSITE" id="PS50977"/>
    </source>
</evidence>
<evidence type="ECO:0000313" key="7">
    <source>
        <dbReference type="Proteomes" id="UP001500842"/>
    </source>
</evidence>
<evidence type="ECO:0000256" key="2">
    <source>
        <dbReference type="ARBA" id="ARBA00023125"/>
    </source>
</evidence>
<name>A0ABN2AI50_9ACTN</name>
<keyword evidence="1" id="KW-0805">Transcription regulation</keyword>
<feature type="DNA-binding region" description="H-T-H motif" evidence="4">
    <location>
        <begin position="18"/>
        <end position="37"/>
    </location>
</feature>
<organism evidence="6 7">
    <name type="scientific">Nocardioides humi</name>
    <dbReference type="NCBI Taxonomy" id="449461"/>
    <lineage>
        <taxon>Bacteria</taxon>
        <taxon>Bacillati</taxon>
        <taxon>Actinomycetota</taxon>
        <taxon>Actinomycetes</taxon>
        <taxon>Propionibacteriales</taxon>
        <taxon>Nocardioidaceae</taxon>
        <taxon>Nocardioides</taxon>
    </lineage>
</organism>
<dbReference type="EMBL" id="BAAAOR010000017">
    <property type="protein sequence ID" value="GAA1519056.1"/>
    <property type="molecule type" value="Genomic_DNA"/>
</dbReference>
<evidence type="ECO:0000256" key="3">
    <source>
        <dbReference type="ARBA" id="ARBA00023163"/>
    </source>
</evidence>
<evidence type="ECO:0000313" key="6">
    <source>
        <dbReference type="EMBL" id="GAA1519056.1"/>
    </source>
</evidence>
<dbReference type="PRINTS" id="PR00455">
    <property type="entry name" value="HTHTETR"/>
</dbReference>
<proteinExistence type="predicted"/>
<dbReference type="SUPFAM" id="SSF48498">
    <property type="entry name" value="Tetracyclin repressor-like, C-terminal domain"/>
    <property type="match status" value="1"/>
</dbReference>
<dbReference type="Proteomes" id="UP001500842">
    <property type="component" value="Unassembled WGS sequence"/>
</dbReference>
<dbReference type="PANTHER" id="PTHR47506:SF1">
    <property type="entry name" value="HTH-TYPE TRANSCRIPTIONAL REGULATOR YJDC"/>
    <property type="match status" value="1"/>
</dbReference>
<reference evidence="6 7" key="1">
    <citation type="journal article" date="2019" name="Int. J. Syst. Evol. Microbiol.">
        <title>The Global Catalogue of Microorganisms (GCM) 10K type strain sequencing project: providing services to taxonomists for standard genome sequencing and annotation.</title>
        <authorList>
            <consortium name="The Broad Institute Genomics Platform"/>
            <consortium name="The Broad Institute Genome Sequencing Center for Infectious Disease"/>
            <person name="Wu L."/>
            <person name="Ma J."/>
        </authorList>
    </citation>
    <scope>NUCLEOTIDE SEQUENCE [LARGE SCALE GENOMIC DNA]</scope>
    <source>
        <strain evidence="6 7">JCM 14942</strain>
    </source>
</reference>